<reference evidence="2" key="1">
    <citation type="submission" date="2015-03" db="EMBL/GenBank/DDBJ databases">
        <title>Characterization of two novel Thaumarchaeota isolated from the Northern Adriatic Sea.</title>
        <authorList>
            <person name="Bayer B."/>
            <person name="Vojvoda J."/>
            <person name="Offre P."/>
            <person name="Srivastava A."/>
            <person name="Elisabeth N."/>
            <person name="Garcia J.A.L."/>
            <person name="Schleper C."/>
            <person name="Herndl G.J."/>
        </authorList>
    </citation>
    <scope>NUCLEOTIDE SEQUENCE [LARGE SCALE GENOMIC DNA]</scope>
    <source>
        <strain evidence="2">NF5</strain>
    </source>
</reference>
<name>A0A0D5BZV0_9ARCH</name>
<evidence type="ECO:0000313" key="1">
    <source>
        <dbReference type="EMBL" id="AJW69707.1"/>
    </source>
</evidence>
<proteinExistence type="predicted"/>
<sequence>MKKYQSFGFIASVVFAVGMMGFNLSDGTFGSNQMDSSAMNSGTMITGHLEAIHTDSDGNILSYIQTDNAITNQGINCAMVELFGIPQATLDLSGTDTSCAASPGDFNYIGLYSADADAVGLNVNATSSIYTDSGLTPLQDTSVTFNTVASGAARATDVQVVIDATFTATDDTNSVFGASLLNGTANNGIFAFKDFNSADTAIVLNTNDQLTVNWQISMTGTTAIDQT</sequence>
<protein>
    <submittedName>
        <fullName evidence="1">Uncharacterized protein</fullName>
    </submittedName>
</protein>
<dbReference type="OrthoDB" id="2921at2157"/>
<dbReference type="GeneID" id="24819264"/>
<gene>
    <name evidence="1" type="ORF">NADRNF5_0007</name>
</gene>
<dbReference type="EMBL" id="CP011070">
    <property type="protein sequence ID" value="AJW69707.1"/>
    <property type="molecule type" value="Genomic_DNA"/>
</dbReference>
<dbReference type="STRING" id="1580092.NADRNF5_0007"/>
<keyword evidence="2" id="KW-1185">Reference proteome</keyword>
<reference evidence="1 2" key="2">
    <citation type="journal article" date="2016" name="ISME J.">
        <title>Physiological and genomic characterization of two novel marine thaumarchaeal strains indicates niche differentiation.</title>
        <authorList>
            <person name="Bayer B."/>
            <person name="Vojvoda J."/>
            <person name="Offre P."/>
            <person name="Alves R.J."/>
            <person name="Elisabeth N.H."/>
            <person name="Garcia J.A."/>
            <person name="Volland J.M."/>
            <person name="Srivastava A."/>
            <person name="Schleper C."/>
            <person name="Herndl G.J."/>
        </authorList>
    </citation>
    <scope>NUCLEOTIDE SEQUENCE [LARGE SCALE GENOMIC DNA]</scope>
    <source>
        <strain evidence="1 2">NF5</strain>
    </source>
</reference>
<dbReference type="KEGG" id="nin:NADRNF5_0007"/>
<dbReference type="AlphaFoldDB" id="A0A0D5BZV0"/>
<dbReference type="Proteomes" id="UP000032408">
    <property type="component" value="Chromosome"/>
</dbReference>
<evidence type="ECO:0000313" key="2">
    <source>
        <dbReference type="Proteomes" id="UP000032408"/>
    </source>
</evidence>
<organism evidence="1 2">
    <name type="scientific">Nitrosopumilus adriaticus</name>
    <dbReference type="NCBI Taxonomy" id="1580092"/>
    <lineage>
        <taxon>Archaea</taxon>
        <taxon>Nitrososphaerota</taxon>
        <taxon>Nitrososphaeria</taxon>
        <taxon>Nitrosopumilales</taxon>
        <taxon>Nitrosopumilaceae</taxon>
        <taxon>Nitrosopumilus</taxon>
    </lineage>
</organism>
<accession>A0A0D5BZV0</accession>
<dbReference type="RefSeq" id="WP_048114366.1">
    <property type="nucleotide sequence ID" value="NZ_CP011070.1"/>
</dbReference>
<dbReference type="HOGENOM" id="CLU_1140615_0_0_2"/>